<evidence type="ECO:0000259" key="13">
    <source>
        <dbReference type="PROSITE" id="PS00794"/>
    </source>
</evidence>
<comment type="similarity">
    <text evidence="2">Belongs to the HPPK family.</text>
</comment>
<keyword evidence="8" id="KW-0067">ATP-binding</keyword>
<dbReference type="GO" id="GO:0046656">
    <property type="term" value="P:folic acid biosynthetic process"/>
    <property type="evidence" value="ECO:0007669"/>
    <property type="project" value="UniProtKB-KW"/>
</dbReference>
<dbReference type="GO" id="GO:0046654">
    <property type="term" value="P:tetrahydrofolate biosynthetic process"/>
    <property type="evidence" value="ECO:0007669"/>
    <property type="project" value="UniProtKB-UniPathway"/>
</dbReference>
<dbReference type="Gene3D" id="3.30.70.560">
    <property type="entry name" value="7,8-Dihydro-6-hydroxymethylpterin-pyrophosphokinase HPPK"/>
    <property type="match status" value="1"/>
</dbReference>
<keyword evidence="6" id="KW-0547">Nucleotide-binding</keyword>
<dbReference type="GO" id="GO:0016301">
    <property type="term" value="F:kinase activity"/>
    <property type="evidence" value="ECO:0007669"/>
    <property type="project" value="UniProtKB-KW"/>
</dbReference>
<gene>
    <name evidence="14" type="primary">folK</name>
    <name evidence="14" type="ORF">D5018_08165</name>
</gene>
<dbReference type="AlphaFoldDB" id="A0A3L8Q0B2"/>
<dbReference type="Pfam" id="PF01288">
    <property type="entry name" value="HPPK"/>
    <property type="match status" value="1"/>
</dbReference>
<dbReference type="OrthoDB" id="9808041at2"/>
<dbReference type="GO" id="GO:0003848">
    <property type="term" value="F:2-amino-4-hydroxy-6-hydroxymethyldihydropteridine diphosphokinase activity"/>
    <property type="evidence" value="ECO:0007669"/>
    <property type="project" value="UniProtKB-EC"/>
</dbReference>
<comment type="caution">
    <text evidence="14">The sequence shown here is derived from an EMBL/GenBank/DDBJ whole genome shotgun (WGS) entry which is preliminary data.</text>
</comment>
<evidence type="ECO:0000256" key="3">
    <source>
        <dbReference type="ARBA" id="ARBA00013253"/>
    </source>
</evidence>
<protein>
    <recommendedName>
        <fullName evidence="4">2-amino-4-hydroxy-6-hydroxymethyldihydropteridine pyrophosphokinase</fullName>
        <ecNumber evidence="3">2.7.6.3</ecNumber>
    </recommendedName>
    <alternativeName>
        <fullName evidence="11">6-hydroxymethyl-7,8-dihydropterin pyrophosphokinase</fullName>
    </alternativeName>
    <alternativeName>
        <fullName evidence="12">7,8-dihydro-6-hydroxymethylpterin-pyrophosphokinase</fullName>
    </alternativeName>
</protein>
<keyword evidence="7 14" id="KW-0418">Kinase</keyword>
<dbReference type="PANTHER" id="PTHR43071">
    <property type="entry name" value="2-AMINO-4-HYDROXY-6-HYDROXYMETHYLDIHYDROPTERIDINE PYROPHOSPHOKINASE"/>
    <property type="match status" value="1"/>
</dbReference>
<keyword evidence="15" id="KW-1185">Reference proteome</keyword>
<evidence type="ECO:0000256" key="6">
    <source>
        <dbReference type="ARBA" id="ARBA00022741"/>
    </source>
</evidence>
<sequence length="162" mass="18076">MAKAYIALGANLEQPKAQLDAACVALEALAETGSFQISPYYASVPMGEFKQPDYINAVASIETQHSPLELLDALQAIEQQQGRVRLQHWGPRTLDLDLLLYDNLVMTSERLTIPHYGMKQRSFVLVPLFNLSPELILPCETPLKSLISAKLRSELQELDSDH</sequence>
<dbReference type="InterPro" id="IPR000550">
    <property type="entry name" value="Hppk"/>
</dbReference>
<evidence type="ECO:0000256" key="7">
    <source>
        <dbReference type="ARBA" id="ARBA00022777"/>
    </source>
</evidence>
<evidence type="ECO:0000256" key="1">
    <source>
        <dbReference type="ARBA" id="ARBA00005051"/>
    </source>
</evidence>
<dbReference type="RefSeq" id="WP_121838515.1">
    <property type="nucleotide sequence ID" value="NZ_ML014768.1"/>
</dbReference>
<evidence type="ECO:0000256" key="11">
    <source>
        <dbReference type="ARBA" id="ARBA00029766"/>
    </source>
</evidence>
<evidence type="ECO:0000256" key="9">
    <source>
        <dbReference type="ARBA" id="ARBA00022909"/>
    </source>
</evidence>
<comment type="pathway">
    <text evidence="1">Cofactor biosynthesis; tetrahydrofolate biosynthesis; 2-amino-4-hydroxy-6-hydroxymethyl-7,8-dihydropteridine diphosphate from 7,8-dihydroneopterin triphosphate: step 4/4.</text>
</comment>
<dbReference type="GO" id="GO:0005524">
    <property type="term" value="F:ATP binding"/>
    <property type="evidence" value="ECO:0007669"/>
    <property type="project" value="UniProtKB-KW"/>
</dbReference>
<name>A0A3L8Q0B2_9GAMM</name>
<evidence type="ECO:0000256" key="2">
    <source>
        <dbReference type="ARBA" id="ARBA00005810"/>
    </source>
</evidence>
<dbReference type="PANTHER" id="PTHR43071:SF1">
    <property type="entry name" value="2-AMINO-4-HYDROXY-6-HYDROXYMETHYLDIHYDROPTERIDINE PYROPHOSPHOKINASE"/>
    <property type="match status" value="1"/>
</dbReference>
<evidence type="ECO:0000256" key="5">
    <source>
        <dbReference type="ARBA" id="ARBA00022679"/>
    </source>
</evidence>
<dbReference type="CDD" id="cd00483">
    <property type="entry name" value="HPPK"/>
    <property type="match status" value="1"/>
</dbReference>
<comment type="function">
    <text evidence="10">Catalyzes the transfer of pyrophosphate from adenosine triphosphate (ATP) to 6-hydroxymethyl-7,8-dihydropterin, an enzymatic step in folate biosynthesis pathway.</text>
</comment>
<proteinExistence type="inferred from homology"/>
<dbReference type="PROSITE" id="PS00794">
    <property type="entry name" value="HPPK"/>
    <property type="match status" value="1"/>
</dbReference>
<evidence type="ECO:0000313" key="15">
    <source>
        <dbReference type="Proteomes" id="UP000281474"/>
    </source>
</evidence>
<evidence type="ECO:0000256" key="10">
    <source>
        <dbReference type="ARBA" id="ARBA00029409"/>
    </source>
</evidence>
<dbReference type="EC" id="2.7.6.3" evidence="3"/>
<evidence type="ECO:0000256" key="4">
    <source>
        <dbReference type="ARBA" id="ARBA00016218"/>
    </source>
</evidence>
<evidence type="ECO:0000313" key="14">
    <source>
        <dbReference type="EMBL" id="RLV60228.1"/>
    </source>
</evidence>
<dbReference type="UniPathway" id="UPA00077">
    <property type="reaction ID" value="UER00155"/>
</dbReference>
<dbReference type="EMBL" id="QZEI01000019">
    <property type="protein sequence ID" value="RLV60228.1"/>
    <property type="molecule type" value="Genomic_DNA"/>
</dbReference>
<dbReference type="Proteomes" id="UP000281474">
    <property type="component" value="Unassembled WGS sequence"/>
</dbReference>
<keyword evidence="9" id="KW-0289">Folate biosynthesis</keyword>
<feature type="domain" description="7,8-dihydro-6-hydroxymethylpterin-pyrophosphokinase" evidence="13">
    <location>
        <begin position="88"/>
        <end position="99"/>
    </location>
</feature>
<accession>A0A3L8Q0B2</accession>
<dbReference type="NCBIfam" id="TIGR01498">
    <property type="entry name" value="folK"/>
    <property type="match status" value="1"/>
</dbReference>
<dbReference type="InterPro" id="IPR035907">
    <property type="entry name" value="Hppk_sf"/>
</dbReference>
<organism evidence="14 15">
    <name type="scientific">Parashewanella curva</name>
    <dbReference type="NCBI Taxonomy" id="2338552"/>
    <lineage>
        <taxon>Bacteria</taxon>
        <taxon>Pseudomonadati</taxon>
        <taxon>Pseudomonadota</taxon>
        <taxon>Gammaproteobacteria</taxon>
        <taxon>Alteromonadales</taxon>
        <taxon>Shewanellaceae</taxon>
        <taxon>Parashewanella</taxon>
    </lineage>
</organism>
<reference evidence="14 15" key="1">
    <citation type="submission" date="2018-09" db="EMBL/GenBank/DDBJ databases">
        <title>Phylogeny of the Shewanellaceae, and recommendation for two new genera, Pseudoshewanella and Parashewanella.</title>
        <authorList>
            <person name="Wang G."/>
        </authorList>
    </citation>
    <scope>NUCLEOTIDE SEQUENCE [LARGE SCALE GENOMIC DNA]</scope>
    <source>
        <strain evidence="14 15">C51</strain>
    </source>
</reference>
<evidence type="ECO:0000256" key="8">
    <source>
        <dbReference type="ARBA" id="ARBA00022840"/>
    </source>
</evidence>
<dbReference type="SUPFAM" id="SSF55083">
    <property type="entry name" value="6-hydroxymethyl-7,8-dihydropterin pyrophosphokinase, HPPK"/>
    <property type="match status" value="1"/>
</dbReference>
<evidence type="ECO:0000256" key="12">
    <source>
        <dbReference type="ARBA" id="ARBA00033413"/>
    </source>
</evidence>
<keyword evidence="5 14" id="KW-0808">Transferase</keyword>